<keyword evidence="3" id="KW-0677">Repeat</keyword>
<dbReference type="Gene3D" id="1.25.40.10">
    <property type="entry name" value="Tetratricopeptide repeat domain"/>
    <property type="match status" value="1"/>
</dbReference>
<evidence type="ECO:0000313" key="9">
    <source>
        <dbReference type="Proteomes" id="UP001295444"/>
    </source>
</evidence>
<dbReference type="EMBL" id="OW240917">
    <property type="protein sequence ID" value="CAH2300372.1"/>
    <property type="molecule type" value="Genomic_DNA"/>
</dbReference>
<accession>A0AAD1SG20</accession>
<evidence type="ECO:0000256" key="6">
    <source>
        <dbReference type="ARBA" id="ARBA00039954"/>
    </source>
</evidence>
<dbReference type="PANTHER" id="PTHR44554">
    <property type="entry name" value="LRP2-BINDING PROTEIN"/>
    <property type="match status" value="1"/>
</dbReference>
<organism evidence="8 9">
    <name type="scientific">Pelobates cultripes</name>
    <name type="common">Western spadefoot toad</name>
    <dbReference type="NCBI Taxonomy" id="61616"/>
    <lineage>
        <taxon>Eukaryota</taxon>
        <taxon>Metazoa</taxon>
        <taxon>Chordata</taxon>
        <taxon>Craniata</taxon>
        <taxon>Vertebrata</taxon>
        <taxon>Euteleostomi</taxon>
        <taxon>Amphibia</taxon>
        <taxon>Batrachia</taxon>
        <taxon>Anura</taxon>
        <taxon>Pelobatoidea</taxon>
        <taxon>Pelobatidae</taxon>
        <taxon>Pelobates</taxon>
    </lineage>
</organism>
<sequence>MMTLLSESLPKFHGRNILHTVCRLPCFPNDLLNEGTNSAGRSRYELMETVQKFLKQRIKDGDKQAVFLLGQMYFEEGWYEDALSLFEKVKDEDYQALYQAGVMYYDGLGTKEDTGKGVECMKRILSSNNRRASHLKYAAAYNLGRACFEGYGMPHSDAEAERYWLIAADNGNPEASIHAQTALGMYYSRPSNKDLQKAFSWHSEACGNGSLESQGALGVMYLHGIGTKKDLESSIECFKEAAERGNIYAQGQLVACYYHRKLYTIAVELAKRVVVYENIDQLAKATDCIPLFARKGVAMATFYLARCLQLGLGIKQDEASARQYYSKACLLDANVASDLHYDLIYSKI</sequence>
<evidence type="ECO:0000256" key="1">
    <source>
        <dbReference type="ARBA" id="ARBA00004496"/>
    </source>
</evidence>
<protein>
    <recommendedName>
        <fullName evidence="6">LRP2-binding protein</fullName>
    </recommendedName>
</protein>
<evidence type="ECO:0000256" key="4">
    <source>
        <dbReference type="ARBA" id="ARBA00022803"/>
    </source>
</evidence>
<dbReference type="InterPro" id="IPR011990">
    <property type="entry name" value="TPR-like_helical_dom_sf"/>
</dbReference>
<evidence type="ECO:0000256" key="2">
    <source>
        <dbReference type="ARBA" id="ARBA00022490"/>
    </source>
</evidence>
<dbReference type="PANTHER" id="PTHR44554:SF1">
    <property type="entry name" value="LRP2-BINDING PROTEIN"/>
    <property type="match status" value="1"/>
</dbReference>
<reference evidence="8" key="1">
    <citation type="submission" date="2022-03" db="EMBL/GenBank/DDBJ databases">
        <authorList>
            <person name="Alioto T."/>
            <person name="Alioto T."/>
            <person name="Gomez Garrido J."/>
        </authorList>
    </citation>
    <scope>NUCLEOTIDE SEQUENCE</scope>
</reference>
<keyword evidence="2" id="KW-0963">Cytoplasm</keyword>
<evidence type="ECO:0000313" key="8">
    <source>
        <dbReference type="EMBL" id="CAH2300372.1"/>
    </source>
</evidence>
<dbReference type="PROSITE" id="PS50005">
    <property type="entry name" value="TPR"/>
    <property type="match status" value="1"/>
</dbReference>
<dbReference type="AlphaFoldDB" id="A0AAD1SG20"/>
<name>A0AAD1SG20_PELCU</name>
<dbReference type="InterPro" id="IPR052323">
    <property type="entry name" value="LRP2-binding"/>
</dbReference>
<dbReference type="Pfam" id="PF08238">
    <property type="entry name" value="Sel1"/>
    <property type="match status" value="5"/>
</dbReference>
<proteinExistence type="predicted"/>
<keyword evidence="9" id="KW-1185">Reference proteome</keyword>
<evidence type="ECO:0000256" key="3">
    <source>
        <dbReference type="ARBA" id="ARBA00022737"/>
    </source>
</evidence>
<feature type="repeat" description="TPR" evidence="7">
    <location>
        <begin position="63"/>
        <end position="96"/>
    </location>
</feature>
<dbReference type="InterPro" id="IPR019734">
    <property type="entry name" value="TPR_rpt"/>
</dbReference>
<dbReference type="SMART" id="SM00671">
    <property type="entry name" value="SEL1"/>
    <property type="match status" value="5"/>
</dbReference>
<dbReference type="Proteomes" id="UP001295444">
    <property type="component" value="Chromosome 06"/>
</dbReference>
<evidence type="ECO:0000256" key="5">
    <source>
        <dbReference type="ARBA" id="ARBA00037614"/>
    </source>
</evidence>
<comment type="function">
    <text evidence="5">May act as an adapter that regulates LRP2 function.</text>
</comment>
<gene>
    <name evidence="8" type="ORF">PECUL_23A009030</name>
</gene>
<comment type="subcellular location">
    <subcellularLocation>
        <location evidence="1">Cytoplasm</location>
    </subcellularLocation>
</comment>
<dbReference type="SUPFAM" id="SSF81901">
    <property type="entry name" value="HCP-like"/>
    <property type="match status" value="1"/>
</dbReference>
<evidence type="ECO:0000256" key="7">
    <source>
        <dbReference type="PROSITE-ProRule" id="PRU00339"/>
    </source>
</evidence>
<dbReference type="InterPro" id="IPR006597">
    <property type="entry name" value="Sel1-like"/>
</dbReference>
<dbReference type="GO" id="GO:0005737">
    <property type="term" value="C:cytoplasm"/>
    <property type="evidence" value="ECO:0007669"/>
    <property type="project" value="UniProtKB-SubCell"/>
</dbReference>
<keyword evidence="4 7" id="KW-0802">TPR repeat</keyword>